<feature type="domain" description="C2H2-type" evidence="12">
    <location>
        <begin position="697"/>
        <end position="724"/>
    </location>
</feature>
<dbReference type="PANTHER" id="PTHR24408">
    <property type="entry name" value="ZINC FINGER PROTEIN"/>
    <property type="match status" value="1"/>
</dbReference>
<dbReference type="OMA" id="LYGDFYC"/>
<evidence type="ECO:0000313" key="13">
    <source>
        <dbReference type="EMBL" id="SSW96749.1"/>
    </source>
</evidence>
<feature type="compositionally biased region" description="Acidic residues" evidence="11">
    <location>
        <begin position="761"/>
        <end position="770"/>
    </location>
</feature>
<dbReference type="SMART" id="SM00355">
    <property type="entry name" value="ZnF_C2H2"/>
    <property type="match status" value="15"/>
</dbReference>
<proteinExistence type="predicted"/>
<feature type="domain" description="C2H2-type" evidence="12">
    <location>
        <begin position="403"/>
        <end position="430"/>
    </location>
</feature>
<evidence type="ECO:0000256" key="7">
    <source>
        <dbReference type="ARBA" id="ARBA00023125"/>
    </source>
</evidence>
<keyword evidence="6" id="KW-0805">Transcription regulation</keyword>
<reference evidence="14" key="2">
    <citation type="submission" date="2018-07" db="EMBL/GenBank/DDBJ databases">
        <authorList>
            <person name="Quirk P.G."/>
            <person name="Krulwich T.A."/>
        </authorList>
    </citation>
    <scope>NUCLEOTIDE SEQUENCE</scope>
</reference>
<dbReference type="PANTHER" id="PTHR24408:SF64">
    <property type="entry name" value="LINKING IMMUNITY AND METABOLISM-RELATED"/>
    <property type="match status" value="1"/>
</dbReference>
<dbReference type="PROSITE" id="PS00028">
    <property type="entry name" value="ZINC_FINGER_C2H2_1"/>
    <property type="match status" value="13"/>
</dbReference>
<feature type="region of interest" description="Disordered" evidence="11">
    <location>
        <begin position="964"/>
        <end position="995"/>
    </location>
</feature>
<feature type="domain" description="C2H2-type" evidence="12">
    <location>
        <begin position="306"/>
        <end position="331"/>
    </location>
</feature>
<keyword evidence="8" id="KW-0804">Transcription</keyword>
<name>A0A336LH41_CULSO</name>
<feature type="compositionally biased region" description="Polar residues" evidence="11">
    <location>
        <begin position="226"/>
        <end position="242"/>
    </location>
</feature>
<evidence type="ECO:0000256" key="6">
    <source>
        <dbReference type="ARBA" id="ARBA00023015"/>
    </source>
</evidence>
<evidence type="ECO:0000256" key="4">
    <source>
        <dbReference type="ARBA" id="ARBA00022771"/>
    </source>
</evidence>
<dbReference type="FunFam" id="3.30.160.60:FF:000325">
    <property type="entry name" value="ZFP90 zinc finger protein"/>
    <property type="match status" value="1"/>
</dbReference>
<evidence type="ECO:0000256" key="10">
    <source>
        <dbReference type="PROSITE-ProRule" id="PRU00042"/>
    </source>
</evidence>
<evidence type="ECO:0000256" key="2">
    <source>
        <dbReference type="ARBA" id="ARBA00022723"/>
    </source>
</evidence>
<feature type="region of interest" description="Disordered" evidence="11">
    <location>
        <begin position="938"/>
        <end position="957"/>
    </location>
</feature>
<dbReference type="Gene3D" id="3.30.160.60">
    <property type="entry name" value="Classic Zinc Finger"/>
    <property type="match status" value="9"/>
</dbReference>
<feature type="region of interest" description="Disordered" evidence="11">
    <location>
        <begin position="226"/>
        <end position="278"/>
    </location>
</feature>
<feature type="domain" description="C2H2-type" evidence="12">
    <location>
        <begin position="334"/>
        <end position="361"/>
    </location>
</feature>
<dbReference type="AlphaFoldDB" id="A0A336LH41"/>
<dbReference type="Pfam" id="PF13912">
    <property type="entry name" value="zf-C2H2_6"/>
    <property type="match status" value="1"/>
</dbReference>
<dbReference type="FunFam" id="3.30.160.60:FF:000478">
    <property type="entry name" value="Zinc finger protein 133"/>
    <property type="match status" value="1"/>
</dbReference>
<dbReference type="EMBL" id="UFQS01000003">
    <property type="protein sequence ID" value="SSW96749.1"/>
    <property type="molecule type" value="Genomic_DNA"/>
</dbReference>
<evidence type="ECO:0000259" key="12">
    <source>
        <dbReference type="PROSITE" id="PS50157"/>
    </source>
</evidence>
<feature type="domain" description="C2H2-type" evidence="12">
    <location>
        <begin position="461"/>
        <end position="488"/>
    </location>
</feature>
<feature type="domain" description="C2H2-type" evidence="12">
    <location>
        <begin position="660"/>
        <end position="688"/>
    </location>
</feature>
<feature type="domain" description="C2H2-type" evidence="12">
    <location>
        <begin position="576"/>
        <end position="603"/>
    </location>
</feature>
<keyword evidence="2" id="KW-0479">Metal-binding</keyword>
<keyword evidence="9" id="KW-0539">Nucleus</keyword>
<dbReference type="GO" id="GO:0008270">
    <property type="term" value="F:zinc ion binding"/>
    <property type="evidence" value="ECO:0007669"/>
    <property type="project" value="UniProtKB-KW"/>
</dbReference>
<organism evidence="14">
    <name type="scientific">Culicoides sonorensis</name>
    <name type="common">Biting midge</name>
    <dbReference type="NCBI Taxonomy" id="179676"/>
    <lineage>
        <taxon>Eukaryota</taxon>
        <taxon>Metazoa</taxon>
        <taxon>Ecdysozoa</taxon>
        <taxon>Arthropoda</taxon>
        <taxon>Hexapoda</taxon>
        <taxon>Insecta</taxon>
        <taxon>Pterygota</taxon>
        <taxon>Neoptera</taxon>
        <taxon>Endopterygota</taxon>
        <taxon>Diptera</taxon>
        <taxon>Nematocera</taxon>
        <taxon>Chironomoidea</taxon>
        <taxon>Ceratopogonidae</taxon>
        <taxon>Ceratopogoninae</taxon>
        <taxon>Culicoides</taxon>
        <taxon>Monoculicoides</taxon>
    </lineage>
</organism>
<keyword evidence="3" id="KW-0677">Repeat</keyword>
<dbReference type="FunFam" id="3.30.160.60:FF:000446">
    <property type="entry name" value="Zinc finger protein"/>
    <property type="match status" value="1"/>
</dbReference>
<dbReference type="SUPFAM" id="SSF57667">
    <property type="entry name" value="beta-beta-alpha zinc fingers"/>
    <property type="match status" value="7"/>
</dbReference>
<dbReference type="GO" id="GO:0000122">
    <property type="term" value="P:negative regulation of transcription by RNA polymerase II"/>
    <property type="evidence" value="ECO:0007669"/>
    <property type="project" value="UniProtKB-ARBA"/>
</dbReference>
<evidence type="ECO:0000256" key="5">
    <source>
        <dbReference type="ARBA" id="ARBA00022833"/>
    </source>
</evidence>
<dbReference type="PROSITE" id="PS50157">
    <property type="entry name" value="ZINC_FINGER_C2H2_2"/>
    <property type="match status" value="14"/>
</dbReference>
<dbReference type="InterPro" id="IPR036236">
    <property type="entry name" value="Znf_C2H2_sf"/>
</dbReference>
<feature type="domain" description="C2H2-type" evidence="12">
    <location>
        <begin position="632"/>
        <end position="659"/>
    </location>
</feature>
<dbReference type="GO" id="GO:0000981">
    <property type="term" value="F:DNA-binding transcription factor activity, RNA polymerase II-specific"/>
    <property type="evidence" value="ECO:0007669"/>
    <property type="project" value="TreeGrafter"/>
</dbReference>
<keyword evidence="5" id="KW-0862">Zinc</keyword>
<dbReference type="GO" id="GO:0005634">
    <property type="term" value="C:nucleus"/>
    <property type="evidence" value="ECO:0007669"/>
    <property type="project" value="UniProtKB-SubCell"/>
</dbReference>
<feature type="domain" description="C2H2-type" evidence="12">
    <location>
        <begin position="490"/>
        <end position="518"/>
    </location>
</feature>
<sequence length="1035" mass="118327">MKHTKINMEQKTDVECYEWSGGETSIITTENLTELDASNLIYMAEDGQSIGMEDLIVEEAGSAQDDATSVETFTQEEIVTEEIPNDWVQGEDCVQEITVVDQIGNDNVAATDIIPLPEAQDEYTASRPYPCDFCSRRFRKKANLMNHMIAHQNNRPHVCNLCGAGYIRKSDLLNHLKTHAYTEDGYNGLEDQDLVNFLDEELSGDGARSGNKINIDLEELLASPGNFNTSMNSFSNRPNTSNYRKKPQFKQQNNRSKLNQMINKPKKKPKPKSQPMRTPIKLTVNNSEIEEESEIKFPVTNPSKPFVCQRCGTAFARSKALTSHMRFHTGDILHECNVCGQQFYDKILYQKHFAKHFGEIIEPPNLQALNALKNEEQPIKDEFDDEATESDVEVGGHYDDPLFECQVCLISFHRSDLYEKHMKAHENSGKQKSDKKFLDTEVAFSEHDISGSSMDFENQRHCCNVCGEQFEEALDLLAHAEIHARSYQSLKCLLCGDQFPEESAIKFHIMEIHRHEMTENTCRLCGKLCKDGRTLMRHSWDHVANDGSFSCARCAKSFHNKARLKRHMATHKNKTVMCDTCGEELQDGRSLMNHKHLHTKSNQFHCSECGKTFGSRSSQQIHMRIHTGEKPYGCRYCWKAFADGGTLRKHERIHTGEKPYACPVCPRAFNQRVVLREHIRSHHSAPDMKLGSAMQPFYCPVCGDTFSSSQDLIKHLIEHSDVNTQAKRAPTQGPRKYKRRRNITTLASKKSTRKSQSSSMEFDDDDDFDSMNDPNNSSSQEMSIEEYATYSFRRLVPQLPDEEDFCLPQEILSDVKQQNEEVKGKDSSRNARNKPKMIHTEKVRDTQSNKRTRTLINRTETNLDFLTLTPSKIKPEDTSFPLLDDGKPLSVETSPDRNVKLDEDFLMAIVKKNKYTEKFNSDIVNDLKEILQSPVKPKIESSPTKIETPTRPRRNIKPSLKVLESTPTKSTQNSSYSSRIRIQNRKNTQDADDVNENIDKSIKEELEQDSNHECQICGDKFESRTLLMSHAQVHM</sequence>
<dbReference type="InterPro" id="IPR013087">
    <property type="entry name" value="Znf_C2H2_type"/>
</dbReference>
<evidence type="ECO:0000256" key="8">
    <source>
        <dbReference type="ARBA" id="ARBA00023163"/>
    </source>
</evidence>
<evidence type="ECO:0000313" key="14">
    <source>
        <dbReference type="EMBL" id="SSX17136.1"/>
    </source>
</evidence>
<evidence type="ECO:0000256" key="1">
    <source>
        <dbReference type="ARBA" id="ARBA00004123"/>
    </source>
</evidence>
<evidence type="ECO:0000256" key="9">
    <source>
        <dbReference type="ARBA" id="ARBA00023242"/>
    </source>
</evidence>
<gene>
    <name evidence="14" type="primary">CSON009975</name>
</gene>
<feature type="region of interest" description="Disordered" evidence="11">
    <location>
        <begin position="817"/>
        <end position="848"/>
    </location>
</feature>
<feature type="domain" description="C2H2-type" evidence="12">
    <location>
        <begin position="549"/>
        <end position="576"/>
    </location>
</feature>
<feature type="compositionally biased region" description="Basic and acidic residues" evidence="11">
    <location>
        <begin position="838"/>
        <end position="848"/>
    </location>
</feature>
<reference evidence="13" key="1">
    <citation type="submission" date="2018-04" db="EMBL/GenBank/DDBJ databases">
        <authorList>
            <person name="Go L.Y."/>
            <person name="Mitchell J.A."/>
        </authorList>
    </citation>
    <scope>NUCLEOTIDE SEQUENCE</scope>
    <source>
        <tissue evidence="13">Whole organism</tissue>
    </source>
</reference>
<keyword evidence="4 10" id="KW-0863">Zinc-finger</keyword>
<comment type="subcellular location">
    <subcellularLocation>
        <location evidence="1">Nucleus</location>
    </subcellularLocation>
</comment>
<feature type="compositionally biased region" description="Polar residues" evidence="11">
    <location>
        <begin position="965"/>
        <end position="981"/>
    </location>
</feature>
<feature type="compositionally biased region" description="Polar residues" evidence="11">
    <location>
        <begin position="249"/>
        <end position="262"/>
    </location>
</feature>
<evidence type="ECO:0000256" key="11">
    <source>
        <dbReference type="SAM" id="MobiDB-lite"/>
    </source>
</evidence>
<dbReference type="FunFam" id="3.30.160.60:FF:000260">
    <property type="entry name" value="Spalt-like transcription factor 1"/>
    <property type="match status" value="1"/>
</dbReference>
<feature type="domain" description="C2H2-type" evidence="12">
    <location>
        <begin position="604"/>
        <end position="631"/>
    </location>
</feature>
<dbReference type="VEuPathDB" id="VectorBase:CSON009975"/>
<feature type="compositionally biased region" description="Basic and acidic residues" evidence="11">
    <location>
        <begin position="817"/>
        <end position="829"/>
    </location>
</feature>
<keyword evidence="7" id="KW-0238">DNA-binding</keyword>
<feature type="region of interest" description="Disordered" evidence="11">
    <location>
        <begin position="723"/>
        <end position="783"/>
    </location>
</feature>
<dbReference type="FunFam" id="3.30.160.60:FF:001465">
    <property type="entry name" value="Zinc finger protein 560"/>
    <property type="match status" value="1"/>
</dbReference>
<protein>
    <submittedName>
        <fullName evidence="14">CSON009975 protein</fullName>
    </submittedName>
</protein>
<accession>A0A336LH41</accession>
<dbReference type="GO" id="GO:0043565">
    <property type="term" value="F:sequence-specific DNA binding"/>
    <property type="evidence" value="ECO:0007669"/>
    <property type="project" value="TreeGrafter"/>
</dbReference>
<feature type="domain" description="C2H2-type" evidence="12">
    <location>
        <begin position="129"/>
        <end position="156"/>
    </location>
</feature>
<dbReference type="Pfam" id="PF00096">
    <property type="entry name" value="zf-C2H2"/>
    <property type="match status" value="5"/>
</dbReference>
<evidence type="ECO:0000256" key="3">
    <source>
        <dbReference type="ARBA" id="ARBA00022737"/>
    </source>
</evidence>
<feature type="domain" description="C2H2-type" evidence="12">
    <location>
        <begin position="1012"/>
        <end position="1035"/>
    </location>
</feature>
<feature type="domain" description="C2H2-type" evidence="12">
    <location>
        <begin position="157"/>
        <end position="184"/>
    </location>
</feature>
<dbReference type="EMBL" id="UFQT01000003">
    <property type="protein sequence ID" value="SSX17136.1"/>
    <property type="molecule type" value="Genomic_DNA"/>
</dbReference>